<reference evidence="2 3" key="1">
    <citation type="submission" date="2016-10" db="EMBL/GenBank/DDBJ databases">
        <title>Draft genome sequence of Coniochaeta ligniaria NRRL30616, a lignocellulolytic fungus for bioabatement of inhibitors in plant biomass hydrolysates.</title>
        <authorList>
            <consortium name="DOE Joint Genome Institute"/>
            <person name="Jimenez D.J."/>
            <person name="Hector R.E."/>
            <person name="Riley R."/>
            <person name="Sun H."/>
            <person name="Grigoriev I.V."/>
            <person name="Van Elsas J.D."/>
            <person name="Nichols N.N."/>
        </authorList>
    </citation>
    <scope>NUCLEOTIDE SEQUENCE [LARGE SCALE GENOMIC DNA]</scope>
    <source>
        <strain evidence="2 3">NRRL 30616</strain>
    </source>
</reference>
<gene>
    <name evidence="2" type="ORF">CONLIGDRAFT_571547</name>
</gene>
<keyword evidence="1" id="KW-0732">Signal</keyword>
<proteinExistence type="predicted"/>
<evidence type="ECO:0008006" key="4">
    <source>
        <dbReference type="Google" id="ProtNLM"/>
    </source>
</evidence>
<evidence type="ECO:0000256" key="1">
    <source>
        <dbReference type="SAM" id="SignalP"/>
    </source>
</evidence>
<protein>
    <recommendedName>
        <fullName evidence="4">Heme haloperoxidase family profile domain-containing protein</fullName>
    </recommendedName>
</protein>
<organism evidence="2 3">
    <name type="scientific">Coniochaeta ligniaria NRRL 30616</name>
    <dbReference type="NCBI Taxonomy" id="1408157"/>
    <lineage>
        <taxon>Eukaryota</taxon>
        <taxon>Fungi</taxon>
        <taxon>Dikarya</taxon>
        <taxon>Ascomycota</taxon>
        <taxon>Pezizomycotina</taxon>
        <taxon>Sordariomycetes</taxon>
        <taxon>Sordariomycetidae</taxon>
        <taxon>Coniochaetales</taxon>
        <taxon>Coniochaetaceae</taxon>
        <taxon>Coniochaeta</taxon>
    </lineage>
</organism>
<keyword evidence="3" id="KW-1185">Reference proteome</keyword>
<dbReference type="EMBL" id="KV875095">
    <property type="protein sequence ID" value="OIW32027.1"/>
    <property type="molecule type" value="Genomic_DNA"/>
</dbReference>
<dbReference type="AlphaFoldDB" id="A0A1J7IXX1"/>
<name>A0A1J7IXX1_9PEZI</name>
<evidence type="ECO:0000313" key="2">
    <source>
        <dbReference type="EMBL" id="OIW32027.1"/>
    </source>
</evidence>
<dbReference type="InParanoid" id="A0A1J7IXX1"/>
<feature type="chain" id="PRO_5009644942" description="Heme haloperoxidase family profile domain-containing protein" evidence="1">
    <location>
        <begin position="19"/>
        <end position="335"/>
    </location>
</feature>
<feature type="signal peptide" evidence="1">
    <location>
        <begin position="1"/>
        <end position="18"/>
    </location>
</feature>
<dbReference type="Proteomes" id="UP000182658">
    <property type="component" value="Unassembled WGS sequence"/>
</dbReference>
<dbReference type="OrthoDB" id="2110578at2759"/>
<evidence type="ECO:0000313" key="3">
    <source>
        <dbReference type="Proteomes" id="UP000182658"/>
    </source>
</evidence>
<accession>A0A1J7IXX1</accession>
<sequence length="335" mass="34189">MLFKKVTSVLAVAGGVAAQRPSNMSICDYYTTALLTNNTAENQYTLLTLLVNTVVIGNYTMPNVGVAVPGILAPGTVDGEDVNLAPYFTGALASTNKGGMTGESVNFLDGGGAAPLMKNMPADDDSSNQYFLLTHLYQFFGGLLQCSQYGMGAFPAYTGDKSMYEVHKFMALDNAEVTYFITQVGLAASSFGVTEADVTAVGTALNSLFGRRCAPAVEVIPPQGAALQAICTEPDCPIADGAMCGLYDNVVEPSSVSSMAGNATMTGNMTTTMSGHATTTVVTTTDASGSVMTFTSTGMATGTTMAPTATVSTAGAAATGLSLMAVAGGIAAMLL</sequence>
<dbReference type="STRING" id="1408157.A0A1J7IXX1"/>